<dbReference type="Proteomes" id="UP000245464">
    <property type="component" value="Chromosome 1"/>
</dbReference>
<reference evidence="3 4" key="1">
    <citation type="journal article" date="2018" name="BMC Genomics">
        <title>Comparative genomics of the wheat fungal pathogen Pyrenophora tritici-repentis reveals chromosomal variations and genome plasticity.</title>
        <authorList>
            <person name="Moolhuijzen P."/>
            <person name="See P.T."/>
            <person name="Hane J.K."/>
            <person name="Shi G."/>
            <person name="Liu Z."/>
            <person name="Oliver R.P."/>
            <person name="Moffat C.S."/>
        </authorList>
    </citation>
    <scope>NUCLEOTIDE SEQUENCE [LARGE SCALE GENOMIC DNA]</scope>
    <source>
        <strain evidence="3">M4</strain>
    </source>
</reference>
<proteinExistence type="predicted"/>
<gene>
    <name evidence="3" type="ORF">PtrM4_026220</name>
</gene>
<keyword evidence="1" id="KW-0472">Membrane</keyword>
<dbReference type="EMBL" id="NQIK02000001">
    <property type="protein sequence ID" value="KAF7578382.1"/>
    <property type="molecule type" value="Genomic_DNA"/>
</dbReference>
<dbReference type="KEGG" id="ptrr:6339738"/>
<sequence length="84" mass="9675">MEEESGFDIDKVSPIWIVTALCIVPLGLYYMLNLLSPLMHRFTDMKISEIYVYPIKSLRTLPMKEAIATPQGFKHDRKPHPPTT</sequence>
<accession>A0A834SA20</accession>
<evidence type="ECO:0000313" key="3">
    <source>
        <dbReference type="EMBL" id="KAF7578382.1"/>
    </source>
</evidence>
<dbReference type="GeneID" id="6339738"/>
<dbReference type="RefSeq" id="XP_001932408.2">
    <property type="nucleotide sequence ID" value="XM_001932373.2"/>
</dbReference>
<dbReference type="Pfam" id="PF03476">
    <property type="entry name" value="MOSC_N"/>
    <property type="match status" value="1"/>
</dbReference>
<comment type="caution">
    <text evidence="3">The sequence shown here is derived from an EMBL/GenBank/DDBJ whole genome shotgun (WGS) entry which is preliminary data.</text>
</comment>
<dbReference type="InterPro" id="IPR005303">
    <property type="entry name" value="MOCOS_middle"/>
</dbReference>
<protein>
    <recommendedName>
        <fullName evidence="2">Molybdenum cofactor sulfurase middle domain-containing protein</fullName>
    </recommendedName>
</protein>
<evidence type="ECO:0000259" key="2">
    <source>
        <dbReference type="Pfam" id="PF03476"/>
    </source>
</evidence>
<organism evidence="3 4">
    <name type="scientific">Pyrenophora tritici-repentis</name>
    <dbReference type="NCBI Taxonomy" id="45151"/>
    <lineage>
        <taxon>Eukaryota</taxon>
        <taxon>Fungi</taxon>
        <taxon>Dikarya</taxon>
        <taxon>Ascomycota</taxon>
        <taxon>Pezizomycotina</taxon>
        <taxon>Dothideomycetes</taxon>
        <taxon>Pleosporomycetidae</taxon>
        <taxon>Pleosporales</taxon>
        <taxon>Pleosporineae</taxon>
        <taxon>Pleosporaceae</taxon>
        <taxon>Pyrenophora</taxon>
    </lineage>
</organism>
<evidence type="ECO:0000313" key="4">
    <source>
        <dbReference type="Proteomes" id="UP000245464"/>
    </source>
</evidence>
<feature type="transmembrane region" description="Helical" evidence="1">
    <location>
        <begin position="12"/>
        <end position="32"/>
    </location>
</feature>
<dbReference type="AlphaFoldDB" id="A0A834SA20"/>
<evidence type="ECO:0000256" key="1">
    <source>
        <dbReference type="SAM" id="Phobius"/>
    </source>
</evidence>
<keyword evidence="1" id="KW-0812">Transmembrane</keyword>
<keyword evidence="1" id="KW-1133">Transmembrane helix</keyword>
<name>A0A834SA20_9PLEO</name>
<feature type="domain" description="Molybdenum cofactor sulfurase middle" evidence="2">
    <location>
        <begin position="46"/>
        <end position="78"/>
    </location>
</feature>